<organism evidence="1 3">
    <name type="scientific">Collimonas pratensis</name>
    <dbReference type="NCBI Taxonomy" id="279113"/>
    <lineage>
        <taxon>Bacteria</taxon>
        <taxon>Pseudomonadati</taxon>
        <taxon>Pseudomonadota</taxon>
        <taxon>Betaproteobacteria</taxon>
        <taxon>Burkholderiales</taxon>
        <taxon>Oxalobacteraceae</taxon>
        <taxon>Collimonas</taxon>
    </lineage>
</organism>
<dbReference type="EMBL" id="CP013234">
    <property type="protein sequence ID" value="AMP06375.1"/>
    <property type="molecule type" value="Genomic_DNA"/>
</dbReference>
<dbReference type="Proteomes" id="UP000074561">
    <property type="component" value="Chromosome"/>
</dbReference>
<dbReference type="PATRIC" id="fig|279113.10.peg.4009"/>
<proteinExistence type="predicted"/>
<keyword evidence="4" id="KW-1185">Reference proteome</keyword>
<evidence type="ECO:0000313" key="2">
    <source>
        <dbReference type="EMBL" id="AMP16251.1"/>
    </source>
</evidence>
<dbReference type="Proteomes" id="UP000074914">
    <property type="component" value="Chromosome"/>
</dbReference>
<dbReference type="STRING" id="279113.CPter91_4055"/>
<evidence type="ECO:0000313" key="1">
    <source>
        <dbReference type="EMBL" id="AMP06375.1"/>
    </source>
</evidence>
<protein>
    <submittedName>
        <fullName evidence="1">Uncharacterized protein</fullName>
    </submittedName>
</protein>
<evidence type="ECO:0000313" key="3">
    <source>
        <dbReference type="Proteomes" id="UP000074561"/>
    </source>
</evidence>
<gene>
    <name evidence="2" type="ORF">CPter291_4018</name>
    <name evidence="1" type="ORF">CPter91_4055</name>
</gene>
<sequence>MQAQARLDARKFSNKSAVQQEPGLLDKILAIWSAPYKRMSGSFLRF</sequence>
<dbReference type="KEGG" id="cpra:CPter91_4055"/>
<evidence type="ECO:0000313" key="4">
    <source>
        <dbReference type="Proteomes" id="UP000074914"/>
    </source>
</evidence>
<dbReference type="AlphaFoldDB" id="A0A127Q940"/>
<name>A0A127Q940_9BURK</name>
<reference evidence="3 4" key="1">
    <citation type="submission" date="2015-11" db="EMBL/GenBank/DDBJ databases">
        <title>Exploring the genomic traits of fungus-feeding bacterial genus Collimonas.</title>
        <authorList>
            <person name="Song C."/>
            <person name="Schmidt R."/>
            <person name="de Jager V."/>
            <person name="Krzyzanowska D."/>
            <person name="Jongedijk E."/>
            <person name="Cankar K."/>
            <person name="Beekwilder J."/>
            <person name="van Veen A."/>
            <person name="de Boer W."/>
            <person name="van Veen J.A."/>
            <person name="Garbeva P."/>
        </authorList>
    </citation>
    <scope>NUCLEOTIDE SEQUENCE [LARGE SCALE GENOMIC DNA]</scope>
    <source>
        <strain evidence="2 4">Ter291</strain>
        <strain evidence="1 3">Ter91</strain>
    </source>
</reference>
<accession>A0A127Q940</accession>
<dbReference type="EMBL" id="CP013236">
    <property type="protein sequence ID" value="AMP16251.1"/>
    <property type="molecule type" value="Genomic_DNA"/>
</dbReference>